<keyword evidence="1" id="KW-0812">Transmembrane</keyword>
<evidence type="ECO:0000313" key="3">
    <source>
        <dbReference type="Proteomes" id="UP001222325"/>
    </source>
</evidence>
<reference evidence="2" key="1">
    <citation type="submission" date="2023-03" db="EMBL/GenBank/DDBJ databases">
        <title>Massive genome expansion in bonnet fungi (Mycena s.s.) driven by repeated elements and novel gene families across ecological guilds.</title>
        <authorList>
            <consortium name="Lawrence Berkeley National Laboratory"/>
            <person name="Harder C.B."/>
            <person name="Miyauchi S."/>
            <person name="Viragh M."/>
            <person name="Kuo A."/>
            <person name="Thoen E."/>
            <person name="Andreopoulos B."/>
            <person name="Lu D."/>
            <person name="Skrede I."/>
            <person name="Drula E."/>
            <person name="Henrissat B."/>
            <person name="Morin E."/>
            <person name="Kohler A."/>
            <person name="Barry K."/>
            <person name="LaButti K."/>
            <person name="Morin E."/>
            <person name="Salamov A."/>
            <person name="Lipzen A."/>
            <person name="Mereny Z."/>
            <person name="Hegedus B."/>
            <person name="Baldrian P."/>
            <person name="Stursova M."/>
            <person name="Weitz H."/>
            <person name="Taylor A."/>
            <person name="Grigoriev I.V."/>
            <person name="Nagy L.G."/>
            <person name="Martin F."/>
            <person name="Kauserud H."/>
        </authorList>
    </citation>
    <scope>NUCLEOTIDE SEQUENCE</scope>
    <source>
        <strain evidence="2">CBHHK173m</strain>
    </source>
</reference>
<dbReference type="AlphaFoldDB" id="A0AAD6TN96"/>
<accession>A0AAD6TN96</accession>
<organism evidence="2 3">
    <name type="scientific">Mycena belliarum</name>
    <dbReference type="NCBI Taxonomy" id="1033014"/>
    <lineage>
        <taxon>Eukaryota</taxon>
        <taxon>Fungi</taxon>
        <taxon>Dikarya</taxon>
        <taxon>Basidiomycota</taxon>
        <taxon>Agaricomycotina</taxon>
        <taxon>Agaricomycetes</taxon>
        <taxon>Agaricomycetidae</taxon>
        <taxon>Agaricales</taxon>
        <taxon>Marasmiineae</taxon>
        <taxon>Mycenaceae</taxon>
        <taxon>Mycena</taxon>
    </lineage>
</organism>
<protein>
    <submittedName>
        <fullName evidence="2">Uncharacterized protein</fullName>
    </submittedName>
</protein>
<proteinExistence type="predicted"/>
<gene>
    <name evidence="2" type="ORF">B0H15DRAFT_971620</name>
</gene>
<keyword evidence="3" id="KW-1185">Reference proteome</keyword>
<sequence>MHRTLKTAANRDRNIPSFIDLVIEVGAHNSILTRAALDRDPPVEHEMSARSAHSCDIVYRRCCTGLKTDKFTPTVGIEVLLLGAGAIGLILAQLLKLNGVYENAALVH</sequence>
<evidence type="ECO:0000256" key="1">
    <source>
        <dbReference type="SAM" id="Phobius"/>
    </source>
</evidence>
<dbReference type="EMBL" id="JARJCN010000158">
    <property type="protein sequence ID" value="KAJ7066878.1"/>
    <property type="molecule type" value="Genomic_DNA"/>
</dbReference>
<keyword evidence="1" id="KW-0472">Membrane</keyword>
<keyword evidence="1" id="KW-1133">Transmembrane helix</keyword>
<dbReference type="Proteomes" id="UP001222325">
    <property type="component" value="Unassembled WGS sequence"/>
</dbReference>
<comment type="caution">
    <text evidence="2">The sequence shown here is derived from an EMBL/GenBank/DDBJ whole genome shotgun (WGS) entry which is preliminary data.</text>
</comment>
<evidence type="ECO:0000313" key="2">
    <source>
        <dbReference type="EMBL" id="KAJ7066878.1"/>
    </source>
</evidence>
<name>A0AAD6TN96_9AGAR</name>
<feature type="transmembrane region" description="Helical" evidence="1">
    <location>
        <begin position="75"/>
        <end position="95"/>
    </location>
</feature>